<dbReference type="OrthoDB" id="348417at2759"/>
<feature type="region of interest" description="Disordered" evidence="2">
    <location>
        <begin position="207"/>
        <end position="247"/>
    </location>
</feature>
<accession>A0A6P6RS18</accession>
<feature type="region of interest" description="Disordered" evidence="2">
    <location>
        <begin position="132"/>
        <end position="156"/>
    </location>
</feature>
<feature type="region of interest" description="Disordered" evidence="2">
    <location>
        <begin position="68"/>
        <end position="91"/>
    </location>
</feature>
<proteinExistence type="predicted"/>
<name>A0A6P6RS18_9EIME</name>
<dbReference type="AlphaFoldDB" id="A0A6P6RS18"/>
<keyword evidence="1" id="KW-0175">Coiled coil</keyword>
<evidence type="ECO:0000256" key="2">
    <source>
        <dbReference type="SAM" id="MobiDB-lite"/>
    </source>
</evidence>
<dbReference type="Proteomes" id="UP000515125">
    <property type="component" value="Unplaced"/>
</dbReference>
<sequence length="287" mass="30103">MAILGAAEERRLFSDGAVGALMHWPDGYSVDAAQWVSEACDAYSRPLGAYSRGSLSAVAPPASVGPLRNASGALEHPPAASAGRLRHPERVPHGSGLFSDALFPSRSRGDLTPQDLVALGGVSTGGGVCLSEGQHQQRCSPTTSGQGEEAQTLDRAAAASAAAPACQLLLQTQHEILKQQYQQVEQLRVQLQQLGDMLSTLRLQVSGSSQGTTGSHTTPIPQSANTAMPSGGLQNTVPEDADLDPLDVELGDDYLGWSLDPRDYKEMPAEALDWIPPAGIPSGQPEH</sequence>
<reference evidence="4" key="1">
    <citation type="submission" date="2025-08" db="UniProtKB">
        <authorList>
            <consortium name="RefSeq"/>
        </authorList>
    </citation>
    <scope>IDENTIFICATION</scope>
</reference>
<evidence type="ECO:0000313" key="3">
    <source>
        <dbReference type="Proteomes" id="UP000515125"/>
    </source>
</evidence>
<dbReference type="RefSeq" id="XP_026190596.1">
    <property type="nucleotide sequence ID" value="XM_026334811.1"/>
</dbReference>
<gene>
    <name evidence="4" type="primary">LOC113146689</name>
</gene>
<protein>
    <submittedName>
        <fullName evidence="4">Uncharacterized protein LOC113146689</fullName>
    </submittedName>
</protein>
<feature type="compositionally biased region" description="Polar residues" evidence="2">
    <location>
        <begin position="219"/>
        <end position="237"/>
    </location>
</feature>
<keyword evidence="3" id="KW-1185">Reference proteome</keyword>
<feature type="compositionally biased region" description="Low complexity" evidence="2">
    <location>
        <begin position="207"/>
        <end position="218"/>
    </location>
</feature>
<organism evidence="3 4">
    <name type="scientific">Cyclospora cayetanensis</name>
    <dbReference type="NCBI Taxonomy" id="88456"/>
    <lineage>
        <taxon>Eukaryota</taxon>
        <taxon>Sar</taxon>
        <taxon>Alveolata</taxon>
        <taxon>Apicomplexa</taxon>
        <taxon>Conoidasida</taxon>
        <taxon>Coccidia</taxon>
        <taxon>Eucoccidiorida</taxon>
        <taxon>Eimeriorina</taxon>
        <taxon>Eimeriidae</taxon>
        <taxon>Cyclospora</taxon>
    </lineage>
</organism>
<evidence type="ECO:0000256" key="1">
    <source>
        <dbReference type="SAM" id="Coils"/>
    </source>
</evidence>
<evidence type="ECO:0000313" key="4">
    <source>
        <dbReference type="RefSeq" id="XP_026190596.1"/>
    </source>
</evidence>
<feature type="coiled-coil region" evidence="1">
    <location>
        <begin position="174"/>
        <end position="204"/>
    </location>
</feature>
<feature type="compositionally biased region" description="Polar residues" evidence="2">
    <location>
        <begin position="133"/>
        <end position="146"/>
    </location>
</feature>
<dbReference type="GeneID" id="113146689"/>